<dbReference type="AlphaFoldDB" id="A0A5B0LNU5"/>
<proteinExistence type="predicted"/>
<comment type="caution">
    <text evidence="2">The sequence shown here is derived from an EMBL/GenBank/DDBJ whole genome shotgun (WGS) entry which is preliminary data.</text>
</comment>
<reference evidence="2 3" key="1">
    <citation type="submission" date="2019-05" db="EMBL/GenBank/DDBJ databases">
        <title>Emergence of the Ug99 lineage of the wheat stem rust pathogen through somatic hybridization.</title>
        <authorList>
            <person name="Li F."/>
            <person name="Upadhyaya N.M."/>
            <person name="Sperschneider J."/>
            <person name="Matny O."/>
            <person name="Nguyen-Phuc H."/>
            <person name="Mago R."/>
            <person name="Raley C."/>
            <person name="Miller M.E."/>
            <person name="Silverstein K.A.T."/>
            <person name="Henningsen E."/>
            <person name="Hirsch C.D."/>
            <person name="Visser B."/>
            <person name="Pretorius Z.A."/>
            <person name="Steffenson B.J."/>
            <person name="Schwessinger B."/>
            <person name="Dodds P.N."/>
            <person name="Figueroa M."/>
        </authorList>
    </citation>
    <scope>NUCLEOTIDE SEQUENCE [LARGE SCALE GENOMIC DNA]</scope>
    <source>
        <strain evidence="2 3">Ug99</strain>
    </source>
</reference>
<name>A0A5B0LNU5_PUCGR</name>
<feature type="compositionally biased region" description="Basic and acidic residues" evidence="1">
    <location>
        <begin position="53"/>
        <end position="62"/>
    </location>
</feature>
<organism evidence="2 3">
    <name type="scientific">Puccinia graminis f. sp. tritici</name>
    <dbReference type="NCBI Taxonomy" id="56615"/>
    <lineage>
        <taxon>Eukaryota</taxon>
        <taxon>Fungi</taxon>
        <taxon>Dikarya</taxon>
        <taxon>Basidiomycota</taxon>
        <taxon>Pucciniomycotina</taxon>
        <taxon>Pucciniomycetes</taxon>
        <taxon>Pucciniales</taxon>
        <taxon>Pucciniaceae</taxon>
        <taxon>Puccinia</taxon>
    </lineage>
</organism>
<feature type="compositionally biased region" description="Polar residues" evidence="1">
    <location>
        <begin position="38"/>
        <end position="52"/>
    </location>
</feature>
<sequence length="62" mass="7544">MEMKEEREGLWERNEHLMQQIKDYESKVDKFKEENGNLELNKQELQNKLTTTNDEKTRAETD</sequence>
<accession>A0A5B0LNU5</accession>
<feature type="region of interest" description="Disordered" evidence="1">
    <location>
        <begin position="35"/>
        <end position="62"/>
    </location>
</feature>
<evidence type="ECO:0000313" key="2">
    <source>
        <dbReference type="EMBL" id="KAA1065480.1"/>
    </source>
</evidence>
<dbReference type="EMBL" id="VDEP01000510">
    <property type="protein sequence ID" value="KAA1065480.1"/>
    <property type="molecule type" value="Genomic_DNA"/>
</dbReference>
<protein>
    <submittedName>
        <fullName evidence="2">Uncharacterized protein</fullName>
    </submittedName>
</protein>
<gene>
    <name evidence="2" type="ORF">PGTUg99_025729</name>
</gene>
<evidence type="ECO:0000256" key="1">
    <source>
        <dbReference type="SAM" id="MobiDB-lite"/>
    </source>
</evidence>
<evidence type="ECO:0000313" key="3">
    <source>
        <dbReference type="Proteomes" id="UP000325313"/>
    </source>
</evidence>
<dbReference type="Proteomes" id="UP000325313">
    <property type="component" value="Unassembled WGS sequence"/>
</dbReference>